<evidence type="ECO:0000313" key="2">
    <source>
        <dbReference type="Proteomes" id="UP000649075"/>
    </source>
</evidence>
<dbReference type="Proteomes" id="UP000649075">
    <property type="component" value="Unassembled WGS sequence"/>
</dbReference>
<dbReference type="SUPFAM" id="SSF56784">
    <property type="entry name" value="HAD-like"/>
    <property type="match status" value="1"/>
</dbReference>
<sequence>MKLIFLDADGTLLHSDGHIPKSAILACELAQKNGHKICLGTGRQVVEIIGDLKKINFDASICGSGSTVIVDDKIIYDSNFDYEESSQLKKYFFNNQIPFIVEGSHGLFSTQNVVDYLNSNLDKLCYNLSEEEKSKHSLALVIQQIHVVSTDELKKCPINKIAFLNSPIPLEEIEKQFSQKYDVIPSTYPPYGKMSGEITRKHITKANGIDIIVKHFNISKDNIISIGDNYNDLPMFEKSGFSIAMGNSVDEVKKQANYVTDDILQDGIYNAFKKLNII</sequence>
<dbReference type="Gene3D" id="3.30.1240.10">
    <property type="match status" value="1"/>
</dbReference>
<organism evidence="1 2">
    <name type="scientific">Holdemanella hominis</name>
    <dbReference type="NCBI Taxonomy" id="2764327"/>
    <lineage>
        <taxon>Bacteria</taxon>
        <taxon>Bacillati</taxon>
        <taxon>Bacillota</taxon>
        <taxon>Erysipelotrichia</taxon>
        <taxon>Erysipelotrichales</taxon>
        <taxon>Erysipelotrichaceae</taxon>
        <taxon>Holdemanella</taxon>
    </lineage>
</organism>
<accession>A0ABR7KKR5</accession>
<name>A0ABR7KKR5_9FIRM</name>
<dbReference type="NCBIfam" id="TIGR00099">
    <property type="entry name" value="Cof-subfamily"/>
    <property type="match status" value="1"/>
</dbReference>
<proteinExistence type="predicted"/>
<keyword evidence="2" id="KW-1185">Reference proteome</keyword>
<reference evidence="1 2" key="1">
    <citation type="submission" date="2020-08" db="EMBL/GenBank/DDBJ databases">
        <authorList>
            <person name="Liu C."/>
            <person name="Sun Q."/>
        </authorList>
    </citation>
    <scope>NUCLEOTIDE SEQUENCE [LARGE SCALE GENOMIC DNA]</scope>
    <source>
        <strain evidence="1 2">L34</strain>
    </source>
</reference>
<dbReference type="InterPro" id="IPR023214">
    <property type="entry name" value="HAD_sf"/>
</dbReference>
<dbReference type="Pfam" id="PF08282">
    <property type="entry name" value="Hydrolase_3"/>
    <property type="match status" value="1"/>
</dbReference>
<dbReference type="GO" id="GO:0016787">
    <property type="term" value="F:hydrolase activity"/>
    <property type="evidence" value="ECO:0007669"/>
    <property type="project" value="UniProtKB-KW"/>
</dbReference>
<dbReference type="RefSeq" id="WP_186999771.1">
    <property type="nucleotide sequence ID" value="NZ_JACRWH010000083.1"/>
</dbReference>
<dbReference type="InterPro" id="IPR006379">
    <property type="entry name" value="HAD-SF_hydro_IIB"/>
</dbReference>
<dbReference type="SFLD" id="SFLDS00003">
    <property type="entry name" value="Haloacid_Dehalogenase"/>
    <property type="match status" value="1"/>
</dbReference>
<comment type="caution">
    <text evidence="1">The sequence shown here is derived from an EMBL/GenBank/DDBJ whole genome shotgun (WGS) entry which is preliminary data.</text>
</comment>
<dbReference type="InterPro" id="IPR000150">
    <property type="entry name" value="Cof"/>
</dbReference>
<dbReference type="PANTHER" id="PTHR10000">
    <property type="entry name" value="PHOSPHOSERINE PHOSPHATASE"/>
    <property type="match status" value="1"/>
</dbReference>
<dbReference type="InterPro" id="IPR036412">
    <property type="entry name" value="HAD-like_sf"/>
</dbReference>
<evidence type="ECO:0000313" key="1">
    <source>
        <dbReference type="EMBL" id="MBC6013328.1"/>
    </source>
</evidence>
<dbReference type="NCBIfam" id="TIGR01484">
    <property type="entry name" value="HAD-SF-IIB"/>
    <property type="match status" value="1"/>
</dbReference>
<gene>
    <name evidence="1" type="ORF">H8911_11615</name>
</gene>
<keyword evidence="1" id="KW-0378">Hydrolase</keyword>
<dbReference type="PANTHER" id="PTHR10000:SF25">
    <property type="entry name" value="PHOSPHATASE YKRA-RELATED"/>
    <property type="match status" value="1"/>
</dbReference>
<dbReference type="SFLD" id="SFLDG01140">
    <property type="entry name" value="C2.B:_Phosphomannomutase_and_P"/>
    <property type="match status" value="1"/>
</dbReference>
<dbReference type="EMBL" id="JACRWH010000083">
    <property type="protein sequence ID" value="MBC6013328.1"/>
    <property type="molecule type" value="Genomic_DNA"/>
</dbReference>
<dbReference type="Gene3D" id="3.40.50.1000">
    <property type="entry name" value="HAD superfamily/HAD-like"/>
    <property type="match status" value="1"/>
</dbReference>
<protein>
    <submittedName>
        <fullName evidence="1">HAD family hydrolase</fullName>
    </submittedName>
</protein>